<evidence type="ECO:0000313" key="4">
    <source>
        <dbReference type="Proteomes" id="UP001165121"/>
    </source>
</evidence>
<dbReference type="Pfam" id="PF00665">
    <property type="entry name" value="rve"/>
    <property type="match status" value="1"/>
</dbReference>
<dbReference type="EMBL" id="BSXT01004424">
    <property type="protein sequence ID" value="GMF57839.1"/>
    <property type="molecule type" value="Genomic_DNA"/>
</dbReference>
<dbReference type="PANTHER" id="PTHR33064:SF37">
    <property type="entry name" value="RIBONUCLEASE H"/>
    <property type="match status" value="1"/>
</dbReference>
<dbReference type="Gene3D" id="3.30.420.10">
    <property type="entry name" value="Ribonuclease H-like superfamily/Ribonuclease H"/>
    <property type="match status" value="1"/>
</dbReference>
<dbReference type="SUPFAM" id="SSF56672">
    <property type="entry name" value="DNA/RNA polymerases"/>
    <property type="match status" value="1"/>
</dbReference>
<dbReference type="InterPro" id="IPR036397">
    <property type="entry name" value="RNaseH_sf"/>
</dbReference>
<comment type="caution">
    <text evidence="3">The sequence shown here is derived from an EMBL/GenBank/DDBJ whole genome shotgun (WGS) entry which is preliminary data.</text>
</comment>
<dbReference type="InterPro" id="IPR043128">
    <property type="entry name" value="Rev_trsase/Diguanyl_cyclase"/>
</dbReference>
<dbReference type="Gene3D" id="3.10.10.10">
    <property type="entry name" value="HIV Type 1 Reverse Transcriptase, subunit A, domain 1"/>
    <property type="match status" value="1"/>
</dbReference>
<accession>A0A9W7D6E0</accession>
<keyword evidence="4" id="KW-1185">Reference proteome</keyword>
<gene>
    <name evidence="3" type="ORF">Pfra01_002477800</name>
</gene>
<name>A0A9W7D6E0_9STRA</name>
<dbReference type="InterPro" id="IPR012337">
    <property type="entry name" value="RNaseH-like_sf"/>
</dbReference>
<dbReference type="Gene3D" id="3.30.70.270">
    <property type="match status" value="2"/>
</dbReference>
<dbReference type="OrthoDB" id="116054at2759"/>
<dbReference type="InterPro" id="IPR001584">
    <property type="entry name" value="Integrase_cat-core"/>
</dbReference>
<dbReference type="PROSITE" id="PS50994">
    <property type="entry name" value="INTEGRASE"/>
    <property type="match status" value="1"/>
</dbReference>
<feature type="domain" description="Reverse transcriptase" evidence="1">
    <location>
        <begin position="1"/>
        <end position="232"/>
    </location>
</feature>
<feature type="domain" description="Integrase catalytic" evidence="2">
    <location>
        <begin position="464"/>
        <end position="568"/>
    </location>
</feature>
<reference evidence="3" key="1">
    <citation type="submission" date="2023-04" db="EMBL/GenBank/DDBJ databases">
        <title>Phytophthora fragariaefolia NBRC 109709.</title>
        <authorList>
            <person name="Ichikawa N."/>
            <person name="Sato H."/>
            <person name="Tonouchi N."/>
        </authorList>
    </citation>
    <scope>NUCLEOTIDE SEQUENCE</scope>
    <source>
        <strain evidence="3">NBRC 109709</strain>
    </source>
</reference>
<evidence type="ECO:0000259" key="2">
    <source>
        <dbReference type="PROSITE" id="PS50994"/>
    </source>
</evidence>
<sequence>MRPTNIAEVILYLEAKVRVTEELGLTLDGAAKLSGILHTPADNFRVAFGHDPPVRVAPMKGRLREGAAPEQDVDPTADPRMTINTRSVNERTEPMPWLMPVLEVVVGELEGSKVFFVLDWFWGYWQLPLHPDSQELYSFVTHRGIYTPTRVPMGATDAVAYCQGVVEEIFGDLLGVSVLAWQDDILGFAEDEDALLDVLDTVLECCEKFGLKLHAKKYQFCSREIMWCGRMISGDGVRHCPERIQGLVDMRPPKTAGELQQFLCAVNWMRQSIPEFTRITTKLYDTLKRAAQHAGSRKKLKSGGDSGLFASDGALGAPESDGGAGTLYTDASQDHWGAILTQLEPGELALPLAEQKHQPLAFLSGRSPVRQAGGRLLRRKRSRLWNLRVEEADFVWPAVNEIGALQQQAQDDGEDLDGAMWNAERQLMMIDEARVDVSTFVTECLYCMTAAGWRIPLPYGETLKATKPNELLHFDFLTMFEGDGDAKYILELKDDMSGYVELIACAHAGADQTYHGLMDWFKRFGVVLLWVSDQGAHFKNEVVKKLQRAIGAHHLFTTAYFARRAGGVSADQLGGKTPLTAFTALPGGAHLHSILHLREPVDAPIEWVDSEVPRHLRDVRVALDTMHTEMVNASEKRRRAARERHARCQGVRLQKFSEGDFVLAATATGRRGHKLALVWRWPKRIVRALNDYTFEVQDIIAPLALSIRHASRLQLYRDEVHECVEELQEQAIYGEGGHLVEALRQCRVV</sequence>
<dbReference type="CDD" id="cd01647">
    <property type="entry name" value="RT_LTR"/>
    <property type="match status" value="1"/>
</dbReference>
<organism evidence="3 4">
    <name type="scientific">Phytophthora fragariaefolia</name>
    <dbReference type="NCBI Taxonomy" id="1490495"/>
    <lineage>
        <taxon>Eukaryota</taxon>
        <taxon>Sar</taxon>
        <taxon>Stramenopiles</taxon>
        <taxon>Oomycota</taxon>
        <taxon>Peronosporomycetes</taxon>
        <taxon>Peronosporales</taxon>
        <taxon>Peronosporaceae</taxon>
        <taxon>Phytophthora</taxon>
    </lineage>
</organism>
<dbReference type="Proteomes" id="UP001165121">
    <property type="component" value="Unassembled WGS sequence"/>
</dbReference>
<dbReference type="AlphaFoldDB" id="A0A9W7D6E0"/>
<dbReference type="Pfam" id="PF00078">
    <property type="entry name" value="RVT_1"/>
    <property type="match status" value="1"/>
</dbReference>
<dbReference type="InterPro" id="IPR043502">
    <property type="entry name" value="DNA/RNA_pol_sf"/>
</dbReference>
<evidence type="ECO:0000313" key="3">
    <source>
        <dbReference type="EMBL" id="GMF57839.1"/>
    </source>
</evidence>
<protein>
    <submittedName>
        <fullName evidence="3">Unnamed protein product</fullName>
    </submittedName>
</protein>
<evidence type="ECO:0000259" key="1">
    <source>
        <dbReference type="PROSITE" id="PS50878"/>
    </source>
</evidence>
<proteinExistence type="predicted"/>
<dbReference type="InterPro" id="IPR000477">
    <property type="entry name" value="RT_dom"/>
</dbReference>
<dbReference type="PANTHER" id="PTHR33064">
    <property type="entry name" value="POL PROTEIN"/>
    <property type="match status" value="1"/>
</dbReference>
<dbReference type="GO" id="GO:0015074">
    <property type="term" value="P:DNA integration"/>
    <property type="evidence" value="ECO:0007669"/>
    <property type="project" value="InterPro"/>
</dbReference>
<dbReference type="InterPro" id="IPR051320">
    <property type="entry name" value="Viral_Replic_Matur_Polypro"/>
</dbReference>
<dbReference type="SUPFAM" id="SSF53098">
    <property type="entry name" value="Ribonuclease H-like"/>
    <property type="match status" value="1"/>
</dbReference>
<dbReference type="PROSITE" id="PS50878">
    <property type="entry name" value="RT_POL"/>
    <property type="match status" value="1"/>
</dbReference>
<dbReference type="GO" id="GO:0003676">
    <property type="term" value="F:nucleic acid binding"/>
    <property type="evidence" value="ECO:0007669"/>
    <property type="project" value="InterPro"/>
</dbReference>